<organism evidence="10 11">
    <name type="scientific">Salix koriyanagi</name>
    <dbReference type="NCBI Taxonomy" id="2511006"/>
    <lineage>
        <taxon>Eukaryota</taxon>
        <taxon>Viridiplantae</taxon>
        <taxon>Streptophyta</taxon>
        <taxon>Embryophyta</taxon>
        <taxon>Tracheophyta</taxon>
        <taxon>Spermatophyta</taxon>
        <taxon>Magnoliopsida</taxon>
        <taxon>eudicotyledons</taxon>
        <taxon>Gunneridae</taxon>
        <taxon>Pentapetalae</taxon>
        <taxon>rosids</taxon>
        <taxon>fabids</taxon>
        <taxon>Malpighiales</taxon>
        <taxon>Salicaceae</taxon>
        <taxon>Saliceae</taxon>
        <taxon>Salix</taxon>
    </lineage>
</organism>
<evidence type="ECO:0000313" key="11">
    <source>
        <dbReference type="Proteomes" id="UP001151752"/>
    </source>
</evidence>
<keyword evidence="11" id="KW-1185">Reference proteome</keyword>
<protein>
    <submittedName>
        <fullName evidence="10">ABC TRANSPORTER G FAMILY MEMBER 11</fullName>
    </submittedName>
</protein>
<proteinExistence type="inferred from homology"/>
<evidence type="ECO:0000256" key="7">
    <source>
        <dbReference type="SAM" id="MobiDB-lite"/>
    </source>
</evidence>
<dbReference type="AlphaFoldDB" id="A0A9Q0PMP4"/>
<keyword evidence="3" id="KW-0813">Transport</keyword>
<comment type="subcellular location">
    <subcellularLocation>
        <location evidence="1">Membrane</location>
        <topology evidence="1">Multi-pass membrane protein</topology>
    </subcellularLocation>
</comment>
<dbReference type="InterPro" id="IPR013525">
    <property type="entry name" value="ABC2_TM"/>
</dbReference>
<dbReference type="PANTHER" id="PTHR48042:SF4">
    <property type="entry name" value="ABC TRANSPORTER DOMAIN-CONTAINING PROTEIN"/>
    <property type="match status" value="1"/>
</dbReference>
<dbReference type="GO" id="GO:0016020">
    <property type="term" value="C:membrane"/>
    <property type="evidence" value="ECO:0007669"/>
    <property type="project" value="UniProtKB-SubCell"/>
</dbReference>
<evidence type="ECO:0000256" key="6">
    <source>
        <dbReference type="ARBA" id="ARBA00023136"/>
    </source>
</evidence>
<dbReference type="Proteomes" id="UP001151752">
    <property type="component" value="Chromosome 17"/>
</dbReference>
<dbReference type="EMBL" id="JAPFFM010000018">
    <property type="protein sequence ID" value="KAJ6691133.1"/>
    <property type="molecule type" value="Genomic_DNA"/>
</dbReference>
<name>A0A9Q0PMP4_9ROSI</name>
<evidence type="ECO:0000256" key="4">
    <source>
        <dbReference type="ARBA" id="ARBA00022692"/>
    </source>
</evidence>
<reference evidence="10" key="2">
    <citation type="journal article" date="2023" name="Int. J. Mol. Sci.">
        <title>De Novo Assembly and Annotation of 11 Diverse Shrub Willow (Salix) Genomes Reveals Novel Gene Organization in Sex-Linked Regions.</title>
        <authorList>
            <person name="Hyden B."/>
            <person name="Feng K."/>
            <person name="Yates T.B."/>
            <person name="Jawdy S."/>
            <person name="Cereghino C."/>
            <person name="Smart L.B."/>
            <person name="Muchero W."/>
        </authorList>
    </citation>
    <scope>NUCLEOTIDE SEQUENCE</scope>
    <source>
        <tissue evidence="10">Shoot tip</tissue>
    </source>
</reference>
<feature type="region of interest" description="Disordered" evidence="7">
    <location>
        <begin position="60"/>
        <end position="97"/>
    </location>
</feature>
<evidence type="ECO:0000313" key="10">
    <source>
        <dbReference type="EMBL" id="KAJ6691133.1"/>
    </source>
</evidence>
<evidence type="ECO:0000256" key="3">
    <source>
        <dbReference type="ARBA" id="ARBA00022448"/>
    </source>
</evidence>
<gene>
    <name evidence="10" type="ORF">OIU74_015763</name>
</gene>
<keyword evidence="4 8" id="KW-0812">Transmembrane</keyword>
<feature type="compositionally biased region" description="Basic and acidic residues" evidence="7">
    <location>
        <begin position="63"/>
        <end position="79"/>
    </location>
</feature>
<dbReference type="PANTHER" id="PTHR48042">
    <property type="entry name" value="ABC TRANSPORTER G FAMILY MEMBER 11"/>
    <property type="match status" value="1"/>
</dbReference>
<evidence type="ECO:0000259" key="9">
    <source>
        <dbReference type="Pfam" id="PF01061"/>
    </source>
</evidence>
<sequence length="299" mass="34823">MEREIRFQHEAYWRSSNQWSKTAIGIWDFGLCDSRRCYNMDTNCKRSCLLLSSTPTTQLNVIKQEKRASGDDDKRDGVTGRHGRKNRRVGQQGPEWRAEEERRTVYFGRSDRAYKFFESNGFPCPSHQNPSDHYLHTINTDFDEDMDRVFHANKTTEEAISFLVRSYKSSHTCQQIQRHVAEICIENREELKKGSQANFISQCLILTRRSFVNMYRDLGYYWLRLAIYIALCSGLGSVFYDIGSDNSSIQARGSLLMFTASFLTIMAIGGFPSFVEDMKCFKEEEEEEEELLTSKVKKF</sequence>
<feature type="transmembrane region" description="Helical" evidence="8">
    <location>
        <begin position="218"/>
        <end position="240"/>
    </location>
</feature>
<comment type="caution">
    <text evidence="10">The sequence shown here is derived from an EMBL/GenBank/DDBJ whole genome shotgun (WGS) entry which is preliminary data.</text>
</comment>
<dbReference type="Pfam" id="PF01061">
    <property type="entry name" value="ABC2_membrane"/>
    <property type="match status" value="1"/>
</dbReference>
<dbReference type="GO" id="GO:0140359">
    <property type="term" value="F:ABC-type transporter activity"/>
    <property type="evidence" value="ECO:0007669"/>
    <property type="project" value="InterPro"/>
</dbReference>
<feature type="transmembrane region" description="Helical" evidence="8">
    <location>
        <begin position="255"/>
        <end position="275"/>
    </location>
</feature>
<evidence type="ECO:0000256" key="8">
    <source>
        <dbReference type="SAM" id="Phobius"/>
    </source>
</evidence>
<evidence type="ECO:0000256" key="1">
    <source>
        <dbReference type="ARBA" id="ARBA00004141"/>
    </source>
</evidence>
<keyword evidence="6 8" id="KW-0472">Membrane</keyword>
<evidence type="ECO:0000256" key="2">
    <source>
        <dbReference type="ARBA" id="ARBA00005814"/>
    </source>
</evidence>
<evidence type="ECO:0000256" key="5">
    <source>
        <dbReference type="ARBA" id="ARBA00022989"/>
    </source>
</evidence>
<accession>A0A9Q0PMP4</accession>
<reference evidence="10" key="1">
    <citation type="submission" date="2022-11" db="EMBL/GenBank/DDBJ databases">
        <authorList>
            <person name="Hyden B.L."/>
            <person name="Feng K."/>
            <person name="Yates T."/>
            <person name="Jawdy S."/>
            <person name="Smart L.B."/>
            <person name="Muchero W."/>
        </authorList>
    </citation>
    <scope>NUCLEOTIDE SEQUENCE</scope>
    <source>
        <tissue evidence="10">Shoot tip</tissue>
    </source>
</reference>
<dbReference type="InterPro" id="IPR052215">
    <property type="entry name" value="Plant_ABCG"/>
</dbReference>
<comment type="similarity">
    <text evidence="2">Belongs to the ABC transporter superfamily. ABCG family. Eye pigment precursor importer (TC 3.A.1.204) subfamily.</text>
</comment>
<feature type="domain" description="ABC-2 type transporter transmembrane" evidence="9">
    <location>
        <begin position="202"/>
        <end position="284"/>
    </location>
</feature>
<keyword evidence="5 8" id="KW-1133">Transmembrane helix</keyword>